<dbReference type="RefSeq" id="WP_211465288.1">
    <property type="nucleotide sequence ID" value="NZ_JAGSXH010000012.1"/>
</dbReference>
<feature type="short sequence motif" description="HXTX 1" evidence="2">
    <location>
        <begin position="40"/>
        <end position="43"/>
    </location>
</feature>
<dbReference type="PANTHER" id="PTHR35561:SF1">
    <property type="entry name" value="RNA 2',3'-CYCLIC PHOSPHODIESTERASE"/>
    <property type="match status" value="1"/>
</dbReference>
<comment type="similarity">
    <text evidence="2">Belongs to the 2H phosphoesterase superfamily. ThpR family.</text>
</comment>
<dbReference type="HAMAP" id="MF_01940">
    <property type="entry name" value="RNA_CPDase"/>
    <property type="match status" value="1"/>
</dbReference>
<dbReference type="AlphaFoldDB" id="A0A8J7WHU1"/>
<dbReference type="PANTHER" id="PTHR35561">
    <property type="entry name" value="RNA 2',3'-CYCLIC PHOSPHODIESTERASE"/>
    <property type="match status" value="1"/>
</dbReference>
<protein>
    <recommendedName>
        <fullName evidence="2">RNA 2',3'-cyclic phosphodiesterase</fullName>
        <shortName evidence="2">RNA 2',3'-CPDase</shortName>
        <ecNumber evidence="2">3.1.4.58</ecNumber>
    </recommendedName>
</protein>
<dbReference type="Gene3D" id="3.90.1140.10">
    <property type="entry name" value="Cyclic phosphodiesterase"/>
    <property type="match status" value="1"/>
</dbReference>
<dbReference type="GO" id="GO:0008664">
    <property type="term" value="F:RNA 2',3'-cyclic 3'-phosphodiesterase activity"/>
    <property type="evidence" value="ECO:0007669"/>
    <property type="project" value="UniProtKB-EC"/>
</dbReference>
<dbReference type="GO" id="GO:0004113">
    <property type="term" value="F:2',3'-cyclic-nucleotide 3'-phosphodiesterase activity"/>
    <property type="evidence" value="ECO:0007669"/>
    <property type="project" value="InterPro"/>
</dbReference>
<dbReference type="SUPFAM" id="SSF55144">
    <property type="entry name" value="LigT-like"/>
    <property type="match status" value="1"/>
</dbReference>
<keyword evidence="4" id="KW-1185">Reference proteome</keyword>
<proteinExistence type="inferred from homology"/>
<name>A0A8J7WHU1_9ACTN</name>
<dbReference type="InterPro" id="IPR009097">
    <property type="entry name" value="Cyclic_Pdiesterase"/>
</dbReference>
<dbReference type="InterPro" id="IPR004175">
    <property type="entry name" value="RNA_CPDase"/>
</dbReference>
<evidence type="ECO:0000256" key="2">
    <source>
        <dbReference type="HAMAP-Rule" id="MF_01940"/>
    </source>
</evidence>
<accession>A0A8J7WHU1</accession>
<feature type="active site" description="Proton acceptor" evidence="2">
    <location>
        <position position="123"/>
    </location>
</feature>
<evidence type="ECO:0000313" key="4">
    <source>
        <dbReference type="Proteomes" id="UP000677913"/>
    </source>
</evidence>
<dbReference type="Proteomes" id="UP000677913">
    <property type="component" value="Unassembled WGS sequence"/>
</dbReference>
<dbReference type="Pfam" id="PF13563">
    <property type="entry name" value="2_5_RNA_ligase2"/>
    <property type="match status" value="1"/>
</dbReference>
<comment type="function">
    <text evidence="2">Hydrolyzes RNA 2',3'-cyclic phosphodiester to an RNA 2'-phosphomonoester.</text>
</comment>
<keyword evidence="1 2" id="KW-0378">Hydrolase</keyword>
<evidence type="ECO:0000256" key="1">
    <source>
        <dbReference type="ARBA" id="ARBA00022801"/>
    </source>
</evidence>
<comment type="catalytic activity">
    <reaction evidence="2">
        <text>a 3'-end 2',3'-cyclophospho-ribonucleotide-RNA + H2O = a 3'-end 2'-phospho-ribonucleotide-RNA + H(+)</text>
        <dbReference type="Rhea" id="RHEA:11828"/>
        <dbReference type="Rhea" id="RHEA-COMP:10464"/>
        <dbReference type="Rhea" id="RHEA-COMP:17353"/>
        <dbReference type="ChEBI" id="CHEBI:15377"/>
        <dbReference type="ChEBI" id="CHEBI:15378"/>
        <dbReference type="ChEBI" id="CHEBI:83064"/>
        <dbReference type="ChEBI" id="CHEBI:173113"/>
        <dbReference type="EC" id="3.1.4.58"/>
    </reaction>
</comment>
<organism evidence="3 4">
    <name type="scientific">Actinocrinis puniceicyclus</name>
    <dbReference type="NCBI Taxonomy" id="977794"/>
    <lineage>
        <taxon>Bacteria</taxon>
        <taxon>Bacillati</taxon>
        <taxon>Actinomycetota</taxon>
        <taxon>Actinomycetes</taxon>
        <taxon>Catenulisporales</taxon>
        <taxon>Actinospicaceae</taxon>
        <taxon>Actinocrinis</taxon>
    </lineage>
</organism>
<feature type="active site" description="Proton donor" evidence="2">
    <location>
        <position position="40"/>
    </location>
</feature>
<sequence length="210" mass="23339">MRLFVAVIPPRPVVLELRAALMTLPHDNPRVRWCRPETWHVTLAFLGDVPQDALADLTERLGRAAARNTPMELALAGGGHFNGRTLWTGVQGDRDRLGRLAESVNSVARRCHIKVDERPFRPHLTLARVRDPGSSAGSGPDQADGVRAARELAGGAAICQERPADLQPYVDRMAAFRTPRWLVGEIDLFNVIDDPSKRYERIGRWALTGR</sequence>
<comment type="caution">
    <text evidence="3">The sequence shown here is derived from an EMBL/GenBank/DDBJ whole genome shotgun (WGS) entry which is preliminary data.</text>
</comment>
<feature type="short sequence motif" description="HXTX 2" evidence="2">
    <location>
        <begin position="123"/>
        <end position="126"/>
    </location>
</feature>
<evidence type="ECO:0000313" key="3">
    <source>
        <dbReference type="EMBL" id="MBS2962521.1"/>
    </source>
</evidence>
<gene>
    <name evidence="3" type="primary">thpR</name>
    <name evidence="3" type="ORF">KGA66_05650</name>
</gene>
<reference evidence="3" key="1">
    <citation type="submission" date="2021-04" db="EMBL/GenBank/DDBJ databases">
        <title>Genome based classification of Actinospica acidithermotolerans sp. nov., an actinobacterium isolated from an Indonesian hot spring.</title>
        <authorList>
            <person name="Kusuma A.B."/>
            <person name="Putra K.E."/>
            <person name="Nafisah S."/>
            <person name="Loh J."/>
            <person name="Nouioui I."/>
            <person name="Goodfellow M."/>
        </authorList>
    </citation>
    <scope>NUCLEOTIDE SEQUENCE</scope>
    <source>
        <strain evidence="3">DSM 45618</strain>
    </source>
</reference>
<dbReference type="EMBL" id="JAGSXH010000012">
    <property type="protein sequence ID" value="MBS2962521.1"/>
    <property type="molecule type" value="Genomic_DNA"/>
</dbReference>
<dbReference type="NCBIfam" id="TIGR02258">
    <property type="entry name" value="2_5_ligase"/>
    <property type="match status" value="1"/>
</dbReference>
<dbReference type="EC" id="3.1.4.58" evidence="2"/>